<proteinExistence type="predicted"/>
<feature type="compositionally biased region" description="Polar residues" evidence="1">
    <location>
        <begin position="69"/>
        <end position="79"/>
    </location>
</feature>
<feature type="region of interest" description="Disordered" evidence="1">
    <location>
        <begin position="37"/>
        <end position="79"/>
    </location>
</feature>
<sequence length="79" mass="8811">MRAVVDERLLAPLLWFCCCCARFRSLSRLRRKRSRLIGTPPVLPTPPKSESAVEQYEPPYSAPLPTPSGIGTSRSTLLI</sequence>
<reference evidence="2" key="1">
    <citation type="submission" date="2018-01" db="EMBL/GenBank/DDBJ databases">
        <title>An insight into the sialome of Amazonian anophelines.</title>
        <authorList>
            <person name="Ribeiro J.M."/>
            <person name="Scarpassa V."/>
            <person name="Calvo E."/>
        </authorList>
    </citation>
    <scope>NUCLEOTIDE SEQUENCE</scope>
</reference>
<evidence type="ECO:0000313" key="2">
    <source>
        <dbReference type="EMBL" id="MBW77529.1"/>
    </source>
</evidence>
<dbReference type="EMBL" id="GGFL01013351">
    <property type="protein sequence ID" value="MBW77529.1"/>
    <property type="molecule type" value="Transcribed_RNA"/>
</dbReference>
<organism evidence="2">
    <name type="scientific">Anopheles darlingi</name>
    <name type="common">Mosquito</name>
    <dbReference type="NCBI Taxonomy" id="43151"/>
    <lineage>
        <taxon>Eukaryota</taxon>
        <taxon>Metazoa</taxon>
        <taxon>Ecdysozoa</taxon>
        <taxon>Arthropoda</taxon>
        <taxon>Hexapoda</taxon>
        <taxon>Insecta</taxon>
        <taxon>Pterygota</taxon>
        <taxon>Neoptera</taxon>
        <taxon>Endopterygota</taxon>
        <taxon>Diptera</taxon>
        <taxon>Nematocera</taxon>
        <taxon>Culicoidea</taxon>
        <taxon>Culicidae</taxon>
        <taxon>Anophelinae</taxon>
        <taxon>Anopheles</taxon>
    </lineage>
</organism>
<accession>A0A2M4DJ25</accession>
<protein>
    <submittedName>
        <fullName evidence="2">Putative secreted protein</fullName>
    </submittedName>
</protein>
<dbReference type="AlphaFoldDB" id="A0A2M4DJ25"/>
<name>A0A2M4DJ25_ANODA</name>
<evidence type="ECO:0000256" key="1">
    <source>
        <dbReference type="SAM" id="MobiDB-lite"/>
    </source>
</evidence>